<accession>A0A6H5IJR2</accession>
<feature type="region of interest" description="Disordered" evidence="1">
    <location>
        <begin position="1"/>
        <end position="29"/>
    </location>
</feature>
<organism evidence="2 3">
    <name type="scientific">Trichogramma brassicae</name>
    <dbReference type="NCBI Taxonomy" id="86971"/>
    <lineage>
        <taxon>Eukaryota</taxon>
        <taxon>Metazoa</taxon>
        <taxon>Ecdysozoa</taxon>
        <taxon>Arthropoda</taxon>
        <taxon>Hexapoda</taxon>
        <taxon>Insecta</taxon>
        <taxon>Pterygota</taxon>
        <taxon>Neoptera</taxon>
        <taxon>Endopterygota</taxon>
        <taxon>Hymenoptera</taxon>
        <taxon>Apocrita</taxon>
        <taxon>Proctotrupomorpha</taxon>
        <taxon>Chalcidoidea</taxon>
        <taxon>Trichogrammatidae</taxon>
        <taxon>Trichogramma</taxon>
    </lineage>
</organism>
<evidence type="ECO:0000313" key="3">
    <source>
        <dbReference type="Proteomes" id="UP000479190"/>
    </source>
</evidence>
<keyword evidence="3" id="KW-1185">Reference proteome</keyword>
<gene>
    <name evidence="2" type="ORF">TBRA_LOCUS9755</name>
</gene>
<dbReference type="EMBL" id="CADCXV010000881">
    <property type="protein sequence ID" value="CAB0037952.1"/>
    <property type="molecule type" value="Genomic_DNA"/>
</dbReference>
<evidence type="ECO:0000313" key="2">
    <source>
        <dbReference type="EMBL" id="CAB0037952.1"/>
    </source>
</evidence>
<reference evidence="2 3" key="1">
    <citation type="submission" date="2020-02" db="EMBL/GenBank/DDBJ databases">
        <authorList>
            <person name="Ferguson B K."/>
        </authorList>
    </citation>
    <scope>NUCLEOTIDE SEQUENCE [LARGE SCALE GENOMIC DNA]</scope>
</reference>
<sequence length="232" mass="25899">MRKLEATTTSTSMLDSTSSSFSSTATNKSPSMMGWILKPTTIRSTAVHLHNTAAKTALHITTDPGRRRASARLARRSSTKPTRTWISRHGGVQGEVTVTTEPSAISAIIGEFFGNINTKDDNDDSALEKLIIKETNEMKAAFNDLPSSTNFSELNRADNPSSQINTEFCLTNRMSVCEKTPIQQPMDSEMYPPTQRIYEYMDESSDDNEISPNTFAEHCSLEINEHKWLRLE</sequence>
<proteinExistence type="predicted"/>
<name>A0A6H5IJR2_9HYME</name>
<dbReference type="AlphaFoldDB" id="A0A6H5IJR2"/>
<evidence type="ECO:0000256" key="1">
    <source>
        <dbReference type="SAM" id="MobiDB-lite"/>
    </source>
</evidence>
<protein>
    <submittedName>
        <fullName evidence="2">Uncharacterized protein</fullName>
    </submittedName>
</protein>
<feature type="compositionally biased region" description="Low complexity" evidence="1">
    <location>
        <begin position="7"/>
        <end position="29"/>
    </location>
</feature>
<dbReference type="Proteomes" id="UP000479190">
    <property type="component" value="Unassembled WGS sequence"/>
</dbReference>